<gene>
    <name evidence="1" type="ORF">CMUS01_15045</name>
</gene>
<protein>
    <submittedName>
        <fullName evidence="1">Uncharacterized protein</fullName>
    </submittedName>
</protein>
<reference evidence="1" key="1">
    <citation type="journal article" date="2020" name="Phytopathology">
        <title>Genome Sequence Resources of Colletotrichum truncatum, C. plurivorum, C. musicola, and C. sojae: Four Species Pathogenic to Soybean (Glycine max).</title>
        <authorList>
            <person name="Rogerio F."/>
            <person name="Boufleur T.R."/>
            <person name="Ciampi-Guillardi M."/>
            <person name="Sukno S.A."/>
            <person name="Thon M.R."/>
            <person name="Massola Junior N.S."/>
            <person name="Baroncelli R."/>
        </authorList>
    </citation>
    <scope>NUCLEOTIDE SEQUENCE</scope>
    <source>
        <strain evidence="1">LFN0074</strain>
    </source>
</reference>
<accession>A0A8H6IZ79</accession>
<name>A0A8H6IZ79_9PEZI</name>
<comment type="caution">
    <text evidence="1">The sequence shown here is derived from an EMBL/GenBank/DDBJ whole genome shotgun (WGS) entry which is preliminary data.</text>
</comment>
<dbReference type="EMBL" id="WIGM01001186">
    <property type="protein sequence ID" value="KAF6803589.1"/>
    <property type="molecule type" value="Genomic_DNA"/>
</dbReference>
<sequence>MTPTLADHEMRQQLPRTLTEQAPFLYQVGALFSRARMVPQDSEQYHRAGAADTWPRADLEQQVTLRSPHVR</sequence>
<dbReference type="Proteomes" id="UP000639643">
    <property type="component" value="Unassembled WGS sequence"/>
</dbReference>
<proteinExistence type="predicted"/>
<dbReference type="AlphaFoldDB" id="A0A8H6IZ79"/>
<organism evidence="1 2">
    <name type="scientific">Colletotrichum musicola</name>
    <dbReference type="NCBI Taxonomy" id="2175873"/>
    <lineage>
        <taxon>Eukaryota</taxon>
        <taxon>Fungi</taxon>
        <taxon>Dikarya</taxon>
        <taxon>Ascomycota</taxon>
        <taxon>Pezizomycotina</taxon>
        <taxon>Sordariomycetes</taxon>
        <taxon>Hypocreomycetidae</taxon>
        <taxon>Glomerellales</taxon>
        <taxon>Glomerellaceae</taxon>
        <taxon>Colletotrichum</taxon>
        <taxon>Colletotrichum orchidearum species complex</taxon>
    </lineage>
</organism>
<keyword evidence="2" id="KW-1185">Reference proteome</keyword>
<evidence type="ECO:0000313" key="2">
    <source>
        <dbReference type="Proteomes" id="UP000639643"/>
    </source>
</evidence>
<evidence type="ECO:0000313" key="1">
    <source>
        <dbReference type="EMBL" id="KAF6803589.1"/>
    </source>
</evidence>